<keyword evidence="1" id="KW-0732">Signal</keyword>
<accession>A0ABY7FUH3</accession>
<dbReference type="EMBL" id="CP111025">
    <property type="protein sequence ID" value="WAR25878.1"/>
    <property type="molecule type" value="Genomic_DNA"/>
</dbReference>
<evidence type="ECO:0000313" key="3">
    <source>
        <dbReference type="EMBL" id="WAR25878.1"/>
    </source>
</evidence>
<gene>
    <name evidence="3" type="ORF">MAR_011582</name>
</gene>
<keyword evidence="4" id="KW-1185">Reference proteome</keyword>
<dbReference type="Gene3D" id="2.130.10.10">
    <property type="entry name" value="YVTN repeat-like/Quinoprotein amine dehydrogenase"/>
    <property type="match status" value="1"/>
</dbReference>
<dbReference type="Proteomes" id="UP001164746">
    <property type="component" value="Chromosome 14"/>
</dbReference>
<dbReference type="SUPFAM" id="SSF101912">
    <property type="entry name" value="Sema domain"/>
    <property type="match status" value="1"/>
</dbReference>
<dbReference type="InterPro" id="IPR015943">
    <property type="entry name" value="WD40/YVTN_repeat-like_dom_sf"/>
</dbReference>
<dbReference type="InterPro" id="IPR031148">
    <property type="entry name" value="Plexin"/>
</dbReference>
<name>A0ABY7FUH3_MYAAR</name>
<dbReference type="InterPro" id="IPR036352">
    <property type="entry name" value="Semap_dom_sf"/>
</dbReference>
<evidence type="ECO:0000256" key="1">
    <source>
        <dbReference type="SAM" id="SignalP"/>
    </source>
</evidence>
<dbReference type="SMART" id="SM00630">
    <property type="entry name" value="Sema"/>
    <property type="match status" value="1"/>
</dbReference>
<evidence type="ECO:0000313" key="4">
    <source>
        <dbReference type="Proteomes" id="UP001164746"/>
    </source>
</evidence>
<feature type="chain" id="PRO_5046801243" description="Sema domain-containing protein" evidence="1">
    <location>
        <begin position="24"/>
        <end position="357"/>
    </location>
</feature>
<sequence length="357" mass="40667">MEGFRRCTTILLTLAILAAVIESETEIVRRGKELSKIVPYNGSFYIADGNEVYKLNSRFDEVERANLSEHGSNDNTVTLILVDDKNNSLIVCGPFGVVCKCIHLDSLEEQFTSDDIVVQQNASHLQGIIIQKEEKSLLNLAVSLKHPEESLKMIEQFVIENHFQKAKNRYVQLKRPVQIDYRAVFQFGHHIFFFTNQQQTINDEVYISKISRVCKDGFFTFVDLQLRCNGYESYNLVQDAILINQKTLFVTFVEGQKTEEIQSDHGILCLADFEVINKTMTKEQKRVIDCENWDENTYLKNECLPNVTLSVEHIRLGNDALFCQVGGDKVSPVERQGQTMKCPIVGKTGTLIVVVND</sequence>
<dbReference type="PANTHER" id="PTHR22625:SF70">
    <property type="entry name" value="PLEXIN A, ISOFORM A"/>
    <property type="match status" value="1"/>
</dbReference>
<feature type="signal peptide" evidence="1">
    <location>
        <begin position="1"/>
        <end position="23"/>
    </location>
</feature>
<feature type="domain" description="Sema" evidence="2">
    <location>
        <begin position="34"/>
        <end position="357"/>
    </location>
</feature>
<reference evidence="3" key="1">
    <citation type="submission" date="2022-11" db="EMBL/GenBank/DDBJ databases">
        <title>Centuries of genome instability and evolution in soft-shell clam transmissible cancer (bioRxiv).</title>
        <authorList>
            <person name="Hart S.F.M."/>
            <person name="Yonemitsu M.A."/>
            <person name="Giersch R.M."/>
            <person name="Beal B.F."/>
            <person name="Arriagada G."/>
            <person name="Davis B.W."/>
            <person name="Ostrander E.A."/>
            <person name="Goff S.P."/>
            <person name="Metzger M.J."/>
        </authorList>
    </citation>
    <scope>NUCLEOTIDE SEQUENCE</scope>
    <source>
        <strain evidence="3">MELC-2E11</strain>
        <tissue evidence="3">Siphon/mantle</tissue>
    </source>
</reference>
<organism evidence="3 4">
    <name type="scientific">Mya arenaria</name>
    <name type="common">Soft-shell clam</name>
    <dbReference type="NCBI Taxonomy" id="6604"/>
    <lineage>
        <taxon>Eukaryota</taxon>
        <taxon>Metazoa</taxon>
        <taxon>Spiralia</taxon>
        <taxon>Lophotrochozoa</taxon>
        <taxon>Mollusca</taxon>
        <taxon>Bivalvia</taxon>
        <taxon>Autobranchia</taxon>
        <taxon>Heteroconchia</taxon>
        <taxon>Euheterodonta</taxon>
        <taxon>Imparidentia</taxon>
        <taxon>Neoheterodontei</taxon>
        <taxon>Myida</taxon>
        <taxon>Myoidea</taxon>
        <taxon>Myidae</taxon>
        <taxon>Mya</taxon>
    </lineage>
</organism>
<dbReference type="PANTHER" id="PTHR22625">
    <property type="entry name" value="PLEXIN"/>
    <property type="match status" value="1"/>
</dbReference>
<dbReference type="InterPro" id="IPR001627">
    <property type="entry name" value="Semap_dom"/>
</dbReference>
<evidence type="ECO:0000259" key="2">
    <source>
        <dbReference type="SMART" id="SM00630"/>
    </source>
</evidence>
<proteinExistence type="predicted"/>
<protein>
    <recommendedName>
        <fullName evidence="2">Sema domain-containing protein</fullName>
    </recommendedName>
</protein>